<dbReference type="InterPro" id="IPR013249">
    <property type="entry name" value="RNA_pol_sigma70_r4_t2"/>
</dbReference>
<dbReference type="Gene3D" id="1.10.10.10">
    <property type="entry name" value="Winged helix-like DNA-binding domain superfamily/Winged helix DNA-binding domain"/>
    <property type="match status" value="1"/>
</dbReference>
<dbReference type="Gene3D" id="1.10.1740.10">
    <property type="match status" value="1"/>
</dbReference>
<dbReference type="PANTHER" id="PTHR43133">
    <property type="entry name" value="RNA POLYMERASE ECF-TYPE SIGMA FACTO"/>
    <property type="match status" value="1"/>
</dbReference>
<dbReference type="GO" id="GO:0003677">
    <property type="term" value="F:DNA binding"/>
    <property type="evidence" value="ECO:0007669"/>
    <property type="project" value="InterPro"/>
</dbReference>
<gene>
    <name evidence="6" type="ORF">DXC17_08885</name>
</gene>
<dbReference type="InterPro" id="IPR039425">
    <property type="entry name" value="RNA_pol_sigma-70-like"/>
</dbReference>
<dbReference type="InterPro" id="IPR013325">
    <property type="entry name" value="RNA_pol_sigma_r2"/>
</dbReference>
<dbReference type="InterPro" id="IPR014327">
    <property type="entry name" value="RNA_pol_sigma70_bacteroid"/>
</dbReference>
<dbReference type="NCBIfam" id="TIGR02937">
    <property type="entry name" value="sigma70-ECF"/>
    <property type="match status" value="1"/>
</dbReference>
<dbReference type="CDD" id="cd06171">
    <property type="entry name" value="Sigma70_r4"/>
    <property type="match status" value="1"/>
</dbReference>
<dbReference type="EMBL" id="QSTF01000020">
    <property type="protein sequence ID" value="RGM39509.1"/>
    <property type="molecule type" value="Genomic_DNA"/>
</dbReference>
<keyword evidence="2" id="KW-0805">Transcription regulation</keyword>
<dbReference type="InterPro" id="IPR014284">
    <property type="entry name" value="RNA_pol_sigma-70_dom"/>
</dbReference>
<dbReference type="InterPro" id="IPR013324">
    <property type="entry name" value="RNA_pol_sigma_r3/r4-like"/>
</dbReference>
<dbReference type="NCBIfam" id="TIGR02985">
    <property type="entry name" value="Sig70_bacteroi1"/>
    <property type="match status" value="1"/>
</dbReference>
<reference evidence="6 7" key="1">
    <citation type="submission" date="2018-08" db="EMBL/GenBank/DDBJ databases">
        <title>A genome reference for cultivated species of the human gut microbiota.</title>
        <authorList>
            <person name="Zou Y."/>
            <person name="Xue W."/>
            <person name="Luo G."/>
        </authorList>
    </citation>
    <scope>NUCLEOTIDE SEQUENCE [LARGE SCALE GENOMIC DNA]</scope>
    <source>
        <strain evidence="6 7">OM08-14</strain>
    </source>
</reference>
<dbReference type="PROSITE" id="PS50096">
    <property type="entry name" value="IQ"/>
    <property type="match status" value="1"/>
</dbReference>
<dbReference type="GO" id="GO:0016987">
    <property type="term" value="F:sigma factor activity"/>
    <property type="evidence" value="ECO:0007669"/>
    <property type="project" value="UniProtKB-KW"/>
</dbReference>
<feature type="domain" description="RNA polymerase sigma factor 70 region 4 type 2" evidence="5">
    <location>
        <begin position="121"/>
        <end position="172"/>
    </location>
</feature>
<keyword evidence="3" id="KW-0731">Sigma factor</keyword>
<evidence type="ECO:0000313" key="6">
    <source>
        <dbReference type="EMBL" id="RGM39509.1"/>
    </source>
</evidence>
<dbReference type="GO" id="GO:0006352">
    <property type="term" value="P:DNA-templated transcription initiation"/>
    <property type="evidence" value="ECO:0007669"/>
    <property type="project" value="InterPro"/>
</dbReference>
<dbReference type="Proteomes" id="UP000260780">
    <property type="component" value="Unassembled WGS sequence"/>
</dbReference>
<evidence type="ECO:0000313" key="7">
    <source>
        <dbReference type="Proteomes" id="UP000260780"/>
    </source>
</evidence>
<dbReference type="Pfam" id="PF08281">
    <property type="entry name" value="Sigma70_r4_2"/>
    <property type="match status" value="1"/>
</dbReference>
<evidence type="ECO:0000256" key="4">
    <source>
        <dbReference type="ARBA" id="ARBA00023163"/>
    </source>
</evidence>
<keyword evidence="4" id="KW-0804">Transcription</keyword>
<comment type="similarity">
    <text evidence="1">Belongs to the sigma-70 factor family. ECF subfamily.</text>
</comment>
<evidence type="ECO:0000259" key="5">
    <source>
        <dbReference type="Pfam" id="PF08281"/>
    </source>
</evidence>
<dbReference type="InterPro" id="IPR036388">
    <property type="entry name" value="WH-like_DNA-bd_sf"/>
</dbReference>
<dbReference type="SUPFAM" id="SSF88946">
    <property type="entry name" value="Sigma2 domain of RNA polymerase sigma factors"/>
    <property type="match status" value="1"/>
</dbReference>
<dbReference type="RefSeq" id="WP_117747928.1">
    <property type="nucleotide sequence ID" value="NZ_DAWDWG010000045.1"/>
</dbReference>
<accession>A0A3E4WBC9</accession>
<dbReference type="PANTHER" id="PTHR43133:SF46">
    <property type="entry name" value="RNA POLYMERASE SIGMA-70 FACTOR ECF SUBFAMILY"/>
    <property type="match status" value="1"/>
</dbReference>
<sequence>MRILNQDIYLLSCLQQNDLTAFECIFRKYYSVLCAYGARFVPIEDAEEIAGDTLLWLWEHRQALNIQNSLGGYLLKSVYHKAINQIKENEIKNAADTKFFEATQQLMEEESFYRFQELSKRLKEAINALPSSYREAFIMHRFQGKSYKDIADILNVSPKTVDYRIQQALKLLRKELQEYLPFLFIAIPHFLTHYKHIL</sequence>
<dbReference type="AlphaFoldDB" id="A0A3E4WBC9"/>
<organism evidence="6 7">
    <name type="scientific">Phocaeicola plebeius</name>
    <dbReference type="NCBI Taxonomy" id="310297"/>
    <lineage>
        <taxon>Bacteria</taxon>
        <taxon>Pseudomonadati</taxon>
        <taxon>Bacteroidota</taxon>
        <taxon>Bacteroidia</taxon>
        <taxon>Bacteroidales</taxon>
        <taxon>Bacteroidaceae</taxon>
        <taxon>Phocaeicola</taxon>
    </lineage>
</organism>
<comment type="caution">
    <text evidence="6">The sequence shown here is derived from an EMBL/GenBank/DDBJ whole genome shotgun (WGS) entry which is preliminary data.</text>
</comment>
<proteinExistence type="inferred from homology"/>
<protein>
    <submittedName>
        <fullName evidence="6">RNA polymerase sigma-70 factor</fullName>
    </submittedName>
</protein>
<evidence type="ECO:0000256" key="2">
    <source>
        <dbReference type="ARBA" id="ARBA00023015"/>
    </source>
</evidence>
<dbReference type="SUPFAM" id="SSF88659">
    <property type="entry name" value="Sigma3 and sigma4 domains of RNA polymerase sigma factors"/>
    <property type="match status" value="1"/>
</dbReference>
<evidence type="ECO:0000256" key="3">
    <source>
        <dbReference type="ARBA" id="ARBA00023082"/>
    </source>
</evidence>
<name>A0A3E4WBC9_9BACT</name>
<evidence type="ECO:0000256" key="1">
    <source>
        <dbReference type="ARBA" id="ARBA00010641"/>
    </source>
</evidence>